<keyword evidence="4" id="KW-1185">Reference proteome</keyword>
<keyword evidence="1" id="KW-0812">Transmembrane</keyword>
<keyword evidence="1" id="KW-1133">Transmembrane helix</keyword>
<evidence type="ECO:0000313" key="4">
    <source>
        <dbReference type="Proteomes" id="UP000678895"/>
    </source>
</evidence>
<accession>A0A919XZV6</accession>
<name>A0A919XZV6_9BACL</name>
<dbReference type="InterPro" id="IPR025164">
    <property type="entry name" value="Toastrack_DUF4097"/>
</dbReference>
<sequence length="320" mass="34611">MKGRTIFGTLLVIVGAAALTFVLLGDKSPMERIASWKGQDVYIERAVDASSLSNIDIKSGSTNVKLVKGSGDQVRINVEGQATKEYADDIKLQTESRGDRLHVEIDNNTGFRIGINWTKITMTVEIPDKQWSQLNVDVGNGDIALSDMAWDTVDLEAGSGNVTIEKMSVTELDTKVSSGNVKIEDISGEHFVLKTSNGNIRVDGYEAYTIKFDVGNGNVKFNDGVAELDGKSSSGNIDLVTQDLIRHTTLTTSSGNVTIDLDRTPESLAVSYRGGSGVGRVEKEGFRYENTRDEDDIEGAFGSGEIKLQVETGSGNFTLK</sequence>
<dbReference type="RefSeq" id="WP_301625150.1">
    <property type="nucleotide sequence ID" value="NZ_BORS01000002.1"/>
</dbReference>
<dbReference type="Proteomes" id="UP000678895">
    <property type="component" value="Unassembled WGS sequence"/>
</dbReference>
<protein>
    <recommendedName>
        <fullName evidence="2">DUF4097 domain-containing protein</fullName>
    </recommendedName>
</protein>
<gene>
    <name evidence="3" type="ORF">J41TS4_08870</name>
</gene>
<dbReference type="PANTHER" id="PTHR34094:SF1">
    <property type="entry name" value="PROTEIN FAM185A"/>
    <property type="match status" value="1"/>
</dbReference>
<feature type="transmembrane region" description="Helical" evidence="1">
    <location>
        <begin position="6"/>
        <end position="25"/>
    </location>
</feature>
<organism evidence="3 4">
    <name type="scientific">Paenibacillus apis</name>
    <dbReference type="NCBI Taxonomy" id="1792174"/>
    <lineage>
        <taxon>Bacteria</taxon>
        <taxon>Bacillati</taxon>
        <taxon>Bacillota</taxon>
        <taxon>Bacilli</taxon>
        <taxon>Bacillales</taxon>
        <taxon>Paenibacillaceae</taxon>
        <taxon>Paenibacillus</taxon>
    </lineage>
</organism>
<keyword evidence="1" id="KW-0472">Membrane</keyword>
<dbReference type="Pfam" id="PF13349">
    <property type="entry name" value="DUF4097"/>
    <property type="match status" value="1"/>
</dbReference>
<proteinExistence type="predicted"/>
<dbReference type="AlphaFoldDB" id="A0A919XZV6"/>
<feature type="domain" description="DUF4097" evidence="2">
    <location>
        <begin position="53"/>
        <end position="319"/>
    </location>
</feature>
<dbReference type="EMBL" id="BORS01000002">
    <property type="protein sequence ID" value="GIO41129.1"/>
    <property type="molecule type" value="Genomic_DNA"/>
</dbReference>
<evidence type="ECO:0000313" key="3">
    <source>
        <dbReference type="EMBL" id="GIO41129.1"/>
    </source>
</evidence>
<dbReference type="Gene3D" id="2.160.20.120">
    <property type="match status" value="1"/>
</dbReference>
<dbReference type="PANTHER" id="PTHR34094">
    <property type="match status" value="1"/>
</dbReference>
<comment type="caution">
    <text evidence="3">The sequence shown here is derived from an EMBL/GenBank/DDBJ whole genome shotgun (WGS) entry which is preliminary data.</text>
</comment>
<evidence type="ECO:0000256" key="1">
    <source>
        <dbReference type="SAM" id="Phobius"/>
    </source>
</evidence>
<reference evidence="3" key="1">
    <citation type="submission" date="2021-03" db="EMBL/GenBank/DDBJ databases">
        <title>Antimicrobial resistance genes in bacteria isolated from Japanese honey, and their potential for conferring macrolide and lincosamide resistance in the American foulbrood pathogen Paenibacillus larvae.</title>
        <authorList>
            <person name="Okamoto M."/>
            <person name="Kumagai M."/>
            <person name="Kanamori H."/>
            <person name="Takamatsu D."/>
        </authorList>
    </citation>
    <scope>NUCLEOTIDE SEQUENCE</scope>
    <source>
        <strain evidence="3">J41TS4</strain>
    </source>
</reference>
<evidence type="ECO:0000259" key="2">
    <source>
        <dbReference type="Pfam" id="PF13349"/>
    </source>
</evidence>